<keyword evidence="1" id="KW-0540">Nuclease</keyword>
<dbReference type="RefSeq" id="WP_091110620.1">
    <property type="nucleotide sequence ID" value="NZ_BKAF01000004.1"/>
</dbReference>
<gene>
    <name evidence="4" type="ORF">SAMN05216561_102410</name>
</gene>
<dbReference type="InterPro" id="IPR016191">
    <property type="entry name" value="Ribonuclease/ribotoxin"/>
</dbReference>
<name>A0A1I3D9K7_9ACTN</name>
<evidence type="ECO:0000313" key="5">
    <source>
        <dbReference type="Proteomes" id="UP000198649"/>
    </source>
</evidence>
<dbReference type="STRING" id="1005945.SAMN05216561_102410"/>
<evidence type="ECO:0000256" key="1">
    <source>
        <dbReference type="ARBA" id="ARBA00022722"/>
    </source>
</evidence>
<dbReference type="EMBL" id="FOQG01000002">
    <property type="protein sequence ID" value="SFH83385.1"/>
    <property type="molecule type" value="Genomic_DNA"/>
</dbReference>
<dbReference type="InterPro" id="IPR000026">
    <property type="entry name" value="N1-like"/>
</dbReference>
<dbReference type="GO" id="GO:0004521">
    <property type="term" value="F:RNA endonuclease activity"/>
    <property type="evidence" value="ECO:0007669"/>
    <property type="project" value="InterPro"/>
</dbReference>
<evidence type="ECO:0000256" key="2">
    <source>
        <dbReference type="ARBA" id="ARBA00022801"/>
    </source>
</evidence>
<dbReference type="GO" id="GO:0016787">
    <property type="term" value="F:hydrolase activity"/>
    <property type="evidence" value="ECO:0007669"/>
    <property type="project" value="UniProtKB-KW"/>
</dbReference>
<protein>
    <submittedName>
        <fullName evidence="4">Ribonuclease T1</fullName>
    </submittedName>
</protein>
<dbReference type="SUPFAM" id="SSF53933">
    <property type="entry name" value="Microbial ribonucleases"/>
    <property type="match status" value="1"/>
</dbReference>
<feature type="compositionally biased region" description="Low complexity" evidence="3">
    <location>
        <begin position="36"/>
        <end position="61"/>
    </location>
</feature>
<dbReference type="Gene3D" id="3.10.450.30">
    <property type="entry name" value="Microbial ribonucleases"/>
    <property type="match status" value="1"/>
</dbReference>
<dbReference type="GO" id="GO:0003723">
    <property type="term" value="F:RNA binding"/>
    <property type="evidence" value="ECO:0007669"/>
    <property type="project" value="InterPro"/>
</dbReference>
<dbReference type="Proteomes" id="UP000198649">
    <property type="component" value="Unassembled WGS sequence"/>
</dbReference>
<dbReference type="AlphaFoldDB" id="A0A1I3D9K7"/>
<organism evidence="4 5">
    <name type="scientific">Nocardioides psychrotolerans</name>
    <dbReference type="NCBI Taxonomy" id="1005945"/>
    <lineage>
        <taxon>Bacteria</taxon>
        <taxon>Bacillati</taxon>
        <taxon>Actinomycetota</taxon>
        <taxon>Actinomycetes</taxon>
        <taxon>Propionibacteriales</taxon>
        <taxon>Nocardioidaceae</taxon>
        <taxon>Nocardioides</taxon>
    </lineage>
</organism>
<evidence type="ECO:0000313" key="4">
    <source>
        <dbReference type="EMBL" id="SFH83385.1"/>
    </source>
</evidence>
<accession>A0A1I3D9K7</accession>
<feature type="region of interest" description="Disordered" evidence="3">
    <location>
        <begin position="36"/>
        <end position="68"/>
    </location>
</feature>
<proteinExistence type="predicted"/>
<reference evidence="4 5" key="1">
    <citation type="submission" date="2016-10" db="EMBL/GenBank/DDBJ databases">
        <authorList>
            <person name="de Groot N.N."/>
        </authorList>
    </citation>
    <scope>NUCLEOTIDE SEQUENCE [LARGE SCALE GENOMIC DNA]</scope>
    <source>
        <strain evidence="4 5">CGMCC 1.11156</strain>
    </source>
</reference>
<dbReference type="Pfam" id="PF00545">
    <property type="entry name" value="Ribonuclease"/>
    <property type="match status" value="1"/>
</dbReference>
<sequence>MTLSRTTLRTVGMVVLTVVVAVALFLLGDTDGPAPSSVPAVSGAVSPSSMSSAGGEPGPESGDVDPESGLTWVELEDLPGVAQDVVEDIEQGGPFVCEKDGSTFGNYEGVLPQRERGYYAEFTVIDDCSRNRGALRIVAGDADELYFTDDHYDSFDRVLPDQG</sequence>
<evidence type="ECO:0000256" key="3">
    <source>
        <dbReference type="SAM" id="MobiDB-lite"/>
    </source>
</evidence>
<keyword evidence="2" id="KW-0378">Hydrolase</keyword>
<keyword evidence="5" id="KW-1185">Reference proteome</keyword>